<evidence type="ECO:0000313" key="5">
    <source>
        <dbReference type="Proteomes" id="UP000186513"/>
    </source>
</evidence>
<gene>
    <name evidence="4" type="ORF">SAMN02745887_03106</name>
</gene>
<feature type="region of interest" description="Disordered" evidence="3">
    <location>
        <begin position="100"/>
        <end position="120"/>
    </location>
</feature>
<accession>A0A1K2HPJ4</accession>
<keyword evidence="2" id="KW-0812">Transmembrane</keyword>
<keyword evidence="2" id="KW-0449">Lipoprotein</keyword>
<dbReference type="NCBIfam" id="TIGR01845">
    <property type="entry name" value="outer_NodT"/>
    <property type="match status" value="1"/>
</dbReference>
<comment type="subcellular location">
    <subcellularLocation>
        <location evidence="2">Cell membrane</location>
        <topology evidence="2">Lipid-anchor</topology>
    </subcellularLocation>
</comment>
<evidence type="ECO:0000256" key="3">
    <source>
        <dbReference type="SAM" id="MobiDB-lite"/>
    </source>
</evidence>
<sequence>MKSKLMRPTLLALLVAAGLAGCATTTPPALELPTPQGETAPAELGQWWQSLNDPTLNALIDEALAHNADVLIAIESVGQSRATLRQAKVALLPDVNATLNATRRNPSDETSQPGQGGTSNVFTGGFSVSYEIDLWGRVWKAKDAALANLLASQYARESTRSAVAAQTARSYFALLALDAEEALLTQTLATRDEAYTLQQKRYSAGAAGEYELKLAEAERASVAAALPQTVAAREKAEAALAVLLGRSPKAVIEGHVARGNGLAVLAKAPEIPAGLPADLLTRRPDVRQAEAQLAFADASLDEAKRRYFPSLTLTGFLGGESLELSDLFSAPARTWNIAGQLLQPIVGMAKIDAQVDSAKASRNQAEISYAQTARAAYGDARSALATHRGAREALIATEARADAQNKVKELADKRYKAGVSSYLDQLNAERDRLAAERDRVSALQARLNALVDVYQALGGGWSKEALAKAD</sequence>
<dbReference type="Proteomes" id="UP000186513">
    <property type="component" value="Unassembled WGS sequence"/>
</dbReference>
<name>A0A1K2HPJ4_9NEIS</name>
<keyword evidence="2" id="KW-1134">Transmembrane beta strand</keyword>
<dbReference type="InterPro" id="IPR010131">
    <property type="entry name" value="MdtP/NodT-like"/>
</dbReference>
<dbReference type="InterPro" id="IPR003423">
    <property type="entry name" value="OMP_efflux"/>
</dbReference>
<evidence type="ECO:0000313" key="4">
    <source>
        <dbReference type="EMBL" id="SFZ78659.1"/>
    </source>
</evidence>
<keyword evidence="2" id="KW-0564">Palmitate</keyword>
<dbReference type="STRING" id="1121279.SAMN02745887_03106"/>
<proteinExistence type="inferred from homology"/>
<dbReference type="PANTHER" id="PTHR30203">
    <property type="entry name" value="OUTER MEMBRANE CATION EFFLUX PROTEIN"/>
    <property type="match status" value="1"/>
</dbReference>
<dbReference type="GO" id="GO:0005886">
    <property type="term" value="C:plasma membrane"/>
    <property type="evidence" value="ECO:0007669"/>
    <property type="project" value="UniProtKB-SubCell"/>
</dbReference>
<comment type="similarity">
    <text evidence="1 2">Belongs to the outer membrane factor (OMF) (TC 1.B.17) family.</text>
</comment>
<dbReference type="Gene3D" id="2.20.200.10">
    <property type="entry name" value="Outer membrane efflux proteins (OEP)"/>
    <property type="match status" value="1"/>
</dbReference>
<feature type="signal peptide" evidence="2">
    <location>
        <begin position="1"/>
        <end position="22"/>
    </location>
</feature>
<dbReference type="GO" id="GO:0015562">
    <property type="term" value="F:efflux transmembrane transporter activity"/>
    <property type="evidence" value="ECO:0007669"/>
    <property type="project" value="InterPro"/>
</dbReference>
<reference evidence="4 5" key="1">
    <citation type="submission" date="2016-11" db="EMBL/GenBank/DDBJ databases">
        <authorList>
            <person name="Jaros S."/>
            <person name="Januszkiewicz K."/>
            <person name="Wedrychowicz H."/>
        </authorList>
    </citation>
    <scope>NUCLEOTIDE SEQUENCE [LARGE SCALE GENOMIC DNA]</scope>
    <source>
        <strain evidence="4 5">DSM 18899</strain>
    </source>
</reference>
<dbReference type="OrthoDB" id="9770517at2"/>
<dbReference type="PROSITE" id="PS51257">
    <property type="entry name" value="PROKAR_LIPOPROTEIN"/>
    <property type="match status" value="1"/>
</dbReference>
<evidence type="ECO:0000256" key="2">
    <source>
        <dbReference type="RuleBase" id="RU362097"/>
    </source>
</evidence>
<protein>
    <submittedName>
        <fullName evidence="4">Outer membrane protein, multidrug efflux system</fullName>
    </submittedName>
</protein>
<dbReference type="PANTHER" id="PTHR30203:SF30">
    <property type="entry name" value="OUTER MEMBRANE PROTEIN-RELATED"/>
    <property type="match status" value="1"/>
</dbReference>
<organism evidence="4 5">
    <name type="scientific">Chitinimonas taiwanensis DSM 18899</name>
    <dbReference type="NCBI Taxonomy" id="1121279"/>
    <lineage>
        <taxon>Bacteria</taxon>
        <taxon>Pseudomonadati</taxon>
        <taxon>Pseudomonadota</taxon>
        <taxon>Betaproteobacteria</taxon>
        <taxon>Neisseriales</taxon>
        <taxon>Chitinibacteraceae</taxon>
        <taxon>Chitinimonas</taxon>
    </lineage>
</organism>
<keyword evidence="2" id="KW-0732">Signal</keyword>
<keyword evidence="2" id="KW-0472">Membrane</keyword>
<dbReference type="EMBL" id="FPKR01000013">
    <property type="protein sequence ID" value="SFZ78659.1"/>
    <property type="molecule type" value="Genomic_DNA"/>
</dbReference>
<keyword evidence="5" id="KW-1185">Reference proteome</keyword>
<dbReference type="SUPFAM" id="SSF56954">
    <property type="entry name" value="Outer membrane efflux proteins (OEP)"/>
    <property type="match status" value="1"/>
</dbReference>
<dbReference type="RefSeq" id="WP_072429599.1">
    <property type="nucleotide sequence ID" value="NZ_FPKR01000013.1"/>
</dbReference>
<dbReference type="Gene3D" id="1.20.1600.10">
    <property type="entry name" value="Outer membrane efflux proteins (OEP)"/>
    <property type="match status" value="1"/>
</dbReference>
<dbReference type="AlphaFoldDB" id="A0A1K2HPJ4"/>
<evidence type="ECO:0000256" key="1">
    <source>
        <dbReference type="ARBA" id="ARBA00007613"/>
    </source>
</evidence>
<feature type="chain" id="PRO_5011827555" evidence="2">
    <location>
        <begin position="23"/>
        <end position="470"/>
    </location>
</feature>
<dbReference type="Pfam" id="PF02321">
    <property type="entry name" value="OEP"/>
    <property type="match status" value="2"/>
</dbReference>